<dbReference type="GO" id="GO:0007234">
    <property type="term" value="P:osmosensory signaling via phosphorelay pathway"/>
    <property type="evidence" value="ECO:0007669"/>
    <property type="project" value="TreeGrafter"/>
</dbReference>
<evidence type="ECO:0000259" key="15">
    <source>
        <dbReference type="PROSITE" id="PS50109"/>
    </source>
</evidence>
<dbReference type="Pfam" id="PF21623">
    <property type="entry name" value="HK_sensor_dom_bact"/>
    <property type="match status" value="1"/>
</dbReference>
<sequence>MASDGIPKRDLTLIALNLLKRLLLKFVKYYLPILILSVLAVLWLYKMEQEKLISLQQEELSNKKQLIVTLLKPMIANLYYWEQYGFVESDFDPDKNAHLDKKIGDFVIGMDSYSQFRLLDLSGKEVYRINRQDNGKIVKSLALQDKSNRDYYQETTGLKKNQIYLSPLNLNQENGILEFPYKPMIRGIAPIFDAQGTKLGTVVINFSAERFLELLKKDNLYSFILLDRFGNYLVSKDSIKEFSHLIPSSRDVTFQEEFPDLMDSLGRVATTSLWHKGDLWIKTELDFKTELAQTPLFQHKFADIRTNNKWILIKHLDSATLNARLQSEIFSIFLINLLAIAVILCLSYLEAKSDTSKRKYMLALENINKELESKRNELENKNNELATIQNKLELRNAQLLEYNNIVAHNLRAPTTSVSALVSMLKEAKDYEEAKSYFPKLQKVTRAINTLVDDLLIYVRILNDDDQIKMEHIGLESLITDTLDLYVETLDKETIEVKTDFSAWKEIKFSKIYLQSVIQNLISNAIKYRDPNRKSVIAIRTSWENHKKVLVVEDNGVGVDLSRYGNDIFKLYKRFHRGLSGKGMGLFLVKTQLESLNANIEVSSELGKGTAFKIIFDHYE</sequence>
<keyword evidence="5" id="KW-0597">Phosphoprotein</keyword>
<keyword evidence="7 14" id="KW-0812">Transmembrane</keyword>
<dbReference type="InterPro" id="IPR003661">
    <property type="entry name" value="HisK_dim/P_dom"/>
</dbReference>
<evidence type="ECO:0000256" key="3">
    <source>
        <dbReference type="ARBA" id="ARBA00012438"/>
    </source>
</evidence>
<comment type="subcellular location">
    <subcellularLocation>
        <location evidence="2">Cell membrane</location>
        <topology evidence="2">Multi-pass membrane protein</topology>
    </subcellularLocation>
</comment>
<dbReference type="InterPro" id="IPR004358">
    <property type="entry name" value="Sig_transdc_His_kin-like_C"/>
</dbReference>
<dbReference type="InterPro" id="IPR036890">
    <property type="entry name" value="HATPase_C_sf"/>
</dbReference>
<evidence type="ECO:0000256" key="2">
    <source>
        <dbReference type="ARBA" id="ARBA00004651"/>
    </source>
</evidence>
<evidence type="ECO:0000313" key="17">
    <source>
        <dbReference type="Proteomes" id="UP000193420"/>
    </source>
</evidence>
<evidence type="ECO:0000313" key="16">
    <source>
        <dbReference type="EMBL" id="SMG41682.1"/>
    </source>
</evidence>
<dbReference type="InterPro" id="IPR048760">
    <property type="entry name" value="VP0354-like_sensor_dom"/>
</dbReference>
<dbReference type="InterPro" id="IPR036097">
    <property type="entry name" value="HisK_dim/P_sf"/>
</dbReference>
<keyword evidence="4" id="KW-1003">Cell membrane</keyword>
<name>A0A1X7KJV9_9FLAO</name>
<dbReference type="STRING" id="188872.SAMN03080602_03053"/>
<dbReference type="Gene3D" id="1.10.287.130">
    <property type="match status" value="1"/>
</dbReference>
<dbReference type="GO" id="GO:0000156">
    <property type="term" value="F:phosphorelay response regulator activity"/>
    <property type="evidence" value="ECO:0007669"/>
    <property type="project" value="TreeGrafter"/>
</dbReference>
<dbReference type="GO" id="GO:0005886">
    <property type="term" value="C:plasma membrane"/>
    <property type="evidence" value="ECO:0007669"/>
    <property type="project" value="UniProtKB-SubCell"/>
</dbReference>
<dbReference type="GO" id="GO:0000155">
    <property type="term" value="F:phosphorelay sensor kinase activity"/>
    <property type="evidence" value="ECO:0007669"/>
    <property type="project" value="InterPro"/>
</dbReference>
<evidence type="ECO:0000256" key="4">
    <source>
        <dbReference type="ARBA" id="ARBA00022475"/>
    </source>
</evidence>
<keyword evidence="12" id="KW-0902">Two-component regulatory system</keyword>
<dbReference type="InterPro" id="IPR050351">
    <property type="entry name" value="BphY/WalK/GraS-like"/>
</dbReference>
<dbReference type="SUPFAM" id="SSF103190">
    <property type="entry name" value="Sensory domain-like"/>
    <property type="match status" value="2"/>
</dbReference>
<dbReference type="SUPFAM" id="SSF55874">
    <property type="entry name" value="ATPase domain of HSP90 chaperone/DNA topoisomerase II/histidine kinase"/>
    <property type="match status" value="1"/>
</dbReference>
<feature type="transmembrane region" description="Helical" evidence="14">
    <location>
        <begin position="329"/>
        <end position="349"/>
    </location>
</feature>
<dbReference type="InterPro" id="IPR003594">
    <property type="entry name" value="HATPase_dom"/>
</dbReference>
<evidence type="ECO:0000256" key="14">
    <source>
        <dbReference type="SAM" id="Phobius"/>
    </source>
</evidence>
<dbReference type="EC" id="2.7.13.3" evidence="3"/>
<evidence type="ECO:0000256" key="11">
    <source>
        <dbReference type="ARBA" id="ARBA00022989"/>
    </source>
</evidence>
<dbReference type="GO" id="GO:0005524">
    <property type="term" value="F:ATP binding"/>
    <property type="evidence" value="ECO:0007669"/>
    <property type="project" value="UniProtKB-KW"/>
</dbReference>
<keyword evidence="6" id="KW-0808">Transferase</keyword>
<evidence type="ECO:0000256" key="13">
    <source>
        <dbReference type="SAM" id="Coils"/>
    </source>
</evidence>
<dbReference type="Pfam" id="PF02518">
    <property type="entry name" value="HATPase_c"/>
    <property type="match status" value="1"/>
</dbReference>
<dbReference type="SUPFAM" id="SSF47384">
    <property type="entry name" value="Homodimeric domain of signal transducing histidine kinase"/>
    <property type="match status" value="1"/>
</dbReference>
<feature type="domain" description="Histidine kinase" evidence="15">
    <location>
        <begin position="405"/>
        <end position="619"/>
    </location>
</feature>
<feature type="coiled-coil region" evidence="13">
    <location>
        <begin position="357"/>
        <end position="398"/>
    </location>
</feature>
<evidence type="ECO:0000256" key="5">
    <source>
        <dbReference type="ARBA" id="ARBA00022553"/>
    </source>
</evidence>
<gene>
    <name evidence="16" type="ORF">SAMN03080602_03053</name>
</gene>
<keyword evidence="11 14" id="KW-1133">Transmembrane helix</keyword>
<dbReference type="PANTHER" id="PTHR42878">
    <property type="entry name" value="TWO-COMPONENT HISTIDINE KINASE"/>
    <property type="match status" value="1"/>
</dbReference>
<evidence type="ECO:0000256" key="7">
    <source>
        <dbReference type="ARBA" id="ARBA00022692"/>
    </source>
</evidence>
<accession>A0A1X7KJV9</accession>
<dbReference type="PRINTS" id="PR00344">
    <property type="entry name" value="BCTRLSENSOR"/>
</dbReference>
<dbReference type="PROSITE" id="PS50109">
    <property type="entry name" value="HIS_KIN"/>
    <property type="match status" value="1"/>
</dbReference>
<dbReference type="Gene3D" id="3.30.450.20">
    <property type="entry name" value="PAS domain"/>
    <property type="match status" value="2"/>
</dbReference>
<keyword evidence="9 16" id="KW-0418">Kinase</keyword>
<keyword evidence="10" id="KW-0067">ATP-binding</keyword>
<dbReference type="CDD" id="cd00082">
    <property type="entry name" value="HisKA"/>
    <property type="match status" value="1"/>
</dbReference>
<dbReference type="PANTHER" id="PTHR42878:SF7">
    <property type="entry name" value="SENSOR HISTIDINE KINASE GLRK"/>
    <property type="match status" value="1"/>
</dbReference>
<dbReference type="InterPro" id="IPR005467">
    <property type="entry name" value="His_kinase_dom"/>
</dbReference>
<dbReference type="CDD" id="cd00075">
    <property type="entry name" value="HATPase"/>
    <property type="match status" value="1"/>
</dbReference>
<evidence type="ECO:0000256" key="8">
    <source>
        <dbReference type="ARBA" id="ARBA00022741"/>
    </source>
</evidence>
<dbReference type="InterPro" id="IPR029151">
    <property type="entry name" value="Sensor-like_sf"/>
</dbReference>
<dbReference type="GO" id="GO:0030295">
    <property type="term" value="F:protein kinase activator activity"/>
    <property type="evidence" value="ECO:0007669"/>
    <property type="project" value="TreeGrafter"/>
</dbReference>
<reference evidence="17" key="1">
    <citation type="submission" date="2017-04" db="EMBL/GenBank/DDBJ databases">
        <authorList>
            <person name="Varghese N."/>
            <person name="Submissions S."/>
        </authorList>
    </citation>
    <scope>NUCLEOTIDE SEQUENCE [LARGE SCALE GENOMIC DNA]</scope>
    <source>
        <strain evidence="17">DSM 19835</strain>
    </source>
</reference>
<keyword evidence="8" id="KW-0547">Nucleotide-binding</keyword>
<keyword evidence="14" id="KW-0472">Membrane</keyword>
<evidence type="ECO:0000256" key="10">
    <source>
        <dbReference type="ARBA" id="ARBA00022840"/>
    </source>
</evidence>
<feature type="transmembrane region" description="Helical" evidence="14">
    <location>
        <begin position="26"/>
        <end position="45"/>
    </location>
</feature>
<organism evidence="16 17">
    <name type="scientific">Arenibacter troitsensis</name>
    <dbReference type="NCBI Taxonomy" id="188872"/>
    <lineage>
        <taxon>Bacteria</taxon>
        <taxon>Pseudomonadati</taxon>
        <taxon>Bacteroidota</taxon>
        <taxon>Flavobacteriia</taxon>
        <taxon>Flavobacteriales</taxon>
        <taxon>Flavobacteriaceae</taxon>
        <taxon>Arenibacter</taxon>
    </lineage>
</organism>
<dbReference type="AlphaFoldDB" id="A0A1X7KJV9"/>
<proteinExistence type="predicted"/>
<dbReference type="EMBL" id="FXAO01000006">
    <property type="protein sequence ID" value="SMG41682.1"/>
    <property type="molecule type" value="Genomic_DNA"/>
</dbReference>
<protein>
    <recommendedName>
        <fullName evidence="3">histidine kinase</fullName>
        <ecNumber evidence="3">2.7.13.3</ecNumber>
    </recommendedName>
</protein>
<comment type="catalytic activity">
    <reaction evidence="1">
        <text>ATP + protein L-histidine = ADP + protein N-phospho-L-histidine.</text>
        <dbReference type="EC" id="2.7.13.3"/>
    </reaction>
</comment>
<dbReference type="SMART" id="SM00387">
    <property type="entry name" value="HATPase_c"/>
    <property type="match status" value="1"/>
</dbReference>
<evidence type="ECO:0000256" key="9">
    <source>
        <dbReference type="ARBA" id="ARBA00022777"/>
    </source>
</evidence>
<dbReference type="Gene3D" id="3.30.565.10">
    <property type="entry name" value="Histidine kinase-like ATPase, C-terminal domain"/>
    <property type="match status" value="1"/>
</dbReference>
<evidence type="ECO:0000256" key="6">
    <source>
        <dbReference type="ARBA" id="ARBA00022679"/>
    </source>
</evidence>
<keyword evidence="17" id="KW-1185">Reference proteome</keyword>
<dbReference type="Proteomes" id="UP000193420">
    <property type="component" value="Unassembled WGS sequence"/>
</dbReference>
<evidence type="ECO:0000256" key="1">
    <source>
        <dbReference type="ARBA" id="ARBA00000085"/>
    </source>
</evidence>
<keyword evidence="13" id="KW-0175">Coiled coil</keyword>
<evidence type="ECO:0000256" key="12">
    <source>
        <dbReference type="ARBA" id="ARBA00023012"/>
    </source>
</evidence>